<dbReference type="Pfam" id="PF00691">
    <property type="entry name" value="OmpA"/>
    <property type="match status" value="1"/>
</dbReference>
<evidence type="ECO:0000256" key="2">
    <source>
        <dbReference type="ARBA" id="ARBA00023136"/>
    </source>
</evidence>
<organism evidence="8 9">
    <name type="scientific">Solilutibacter silvestris</name>
    <dbReference type="NCBI Taxonomy" id="1645665"/>
    <lineage>
        <taxon>Bacteria</taxon>
        <taxon>Pseudomonadati</taxon>
        <taxon>Pseudomonadota</taxon>
        <taxon>Gammaproteobacteria</taxon>
        <taxon>Lysobacterales</taxon>
        <taxon>Lysobacteraceae</taxon>
        <taxon>Solilutibacter</taxon>
    </lineage>
</organism>
<dbReference type="PANTHER" id="PTHR30329:SF21">
    <property type="entry name" value="LIPOPROTEIN YIAD-RELATED"/>
    <property type="match status" value="1"/>
</dbReference>
<dbReference type="PROSITE" id="PS51123">
    <property type="entry name" value="OMPA_2"/>
    <property type="match status" value="1"/>
</dbReference>
<dbReference type="InterPro" id="IPR006664">
    <property type="entry name" value="OMP_bac"/>
</dbReference>
<dbReference type="InterPro" id="IPR039567">
    <property type="entry name" value="Gly-zipper"/>
</dbReference>
<gene>
    <name evidence="8" type="ORF">Lysil_1273</name>
</gene>
<dbReference type="InterPro" id="IPR050330">
    <property type="entry name" value="Bact_OuterMem_StrucFunc"/>
</dbReference>
<sequence>MNLSIKIGVVGAIVLSMLAGCATYPGQANNQYPPPNDPNAPSGMNHKGKNALIGTGIGAVVGLLAGNSAKNRREKAMIGAGIGALAGVGVGAYQDRQEAELRRQTQGTGVQVQRDGDVIKLNLPDGVTFDFNKTDVKPQFYPALNNIAHTIGQYNQTIVEINGHTDNVGGVAVNQRISEQRAQSVANYFAGQGVQPVRMETHGYNFQYPIADNNTDAGRAANRRVEIRLVPLTNNGT</sequence>
<keyword evidence="6" id="KW-0732">Signal</keyword>
<feature type="signal peptide" evidence="6">
    <location>
        <begin position="1"/>
        <end position="21"/>
    </location>
</feature>
<keyword evidence="5" id="KW-0812">Transmembrane</keyword>
<dbReference type="PANTHER" id="PTHR30329">
    <property type="entry name" value="STATOR ELEMENT OF FLAGELLAR MOTOR COMPLEX"/>
    <property type="match status" value="1"/>
</dbReference>
<dbReference type="PRINTS" id="PR01021">
    <property type="entry name" value="OMPADOMAIN"/>
</dbReference>
<name>A0A2K1Q3N9_9GAMM</name>
<dbReference type="PROSITE" id="PS51257">
    <property type="entry name" value="PROKAR_LIPOPROTEIN"/>
    <property type="match status" value="1"/>
</dbReference>
<dbReference type="CDD" id="cd07185">
    <property type="entry name" value="OmpA_C-like"/>
    <property type="match status" value="1"/>
</dbReference>
<proteinExistence type="predicted"/>
<dbReference type="EMBL" id="NPZB01000001">
    <property type="protein sequence ID" value="PNS09644.1"/>
    <property type="molecule type" value="Genomic_DNA"/>
</dbReference>
<feature type="chain" id="PRO_5014327745" evidence="6">
    <location>
        <begin position="22"/>
        <end position="237"/>
    </location>
</feature>
<reference evidence="8 9" key="1">
    <citation type="submission" date="2017-08" db="EMBL/GenBank/DDBJ databases">
        <title>Lysobacter sylvestris genome.</title>
        <authorList>
            <person name="Zhang D.-C."/>
            <person name="Albuquerque L."/>
            <person name="Franca L."/>
            <person name="Froufe H.J.C."/>
            <person name="Barroso C."/>
            <person name="Egas C."/>
            <person name="Da Costa M."/>
            <person name="Margesin R."/>
        </authorList>
    </citation>
    <scope>NUCLEOTIDE SEQUENCE [LARGE SCALE GENOMIC DNA]</scope>
    <source>
        <strain evidence="8 9">AM20-91</strain>
    </source>
</reference>
<dbReference type="InterPro" id="IPR006665">
    <property type="entry name" value="OmpA-like"/>
</dbReference>
<dbReference type="PRINTS" id="PR01023">
    <property type="entry name" value="NAFLGMOTY"/>
</dbReference>
<keyword evidence="9" id="KW-1185">Reference proteome</keyword>
<dbReference type="InterPro" id="IPR036737">
    <property type="entry name" value="OmpA-like_sf"/>
</dbReference>
<evidence type="ECO:0000313" key="8">
    <source>
        <dbReference type="EMBL" id="PNS09644.1"/>
    </source>
</evidence>
<feature type="domain" description="OmpA-like" evidence="7">
    <location>
        <begin position="116"/>
        <end position="233"/>
    </location>
</feature>
<dbReference type="Gene3D" id="3.30.1330.60">
    <property type="entry name" value="OmpA-like domain"/>
    <property type="match status" value="1"/>
</dbReference>
<dbReference type="AlphaFoldDB" id="A0A2K1Q3N9"/>
<evidence type="ECO:0000313" key="9">
    <source>
        <dbReference type="Proteomes" id="UP000236220"/>
    </source>
</evidence>
<evidence type="ECO:0000259" key="7">
    <source>
        <dbReference type="PROSITE" id="PS51123"/>
    </source>
</evidence>
<accession>A0A2K1Q3N9</accession>
<keyword evidence="5" id="KW-1133">Transmembrane helix</keyword>
<feature type="transmembrane region" description="Helical" evidence="5">
    <location>
        <begin position="51"/>
        <end position="69"/>
    </location>
</feature>
<dbReference type="RefSeq" id="WP_103074670.1">
    <property type="nucleotide sequence ID" value="NZ_NPZB01000001.1"/>
</dbReference>
<dbReference type="Pfam" id="PF13488">
    <property type="entry name" value="Gly-zipper_Omp"/>
    <property type="match status" value="1"/>
</dbReference>
<keyword evidence="3" id="KW-0998">Cell outer membrane</keyword>
<evidence type="ECO:0000256" key="3">
    <source>
        <dbReference type="ARBA" id="ARBA00023237"/>
    </source>
</evidence>
<evidence type="ECO:0000256" key="4">
    <source>
        <dbReference type="PROSITE-ProRule" id="PRU00473"/>
    </source>
</evidence>
<evidence type="ECO:0000256" key="5">
    <source>
        <dbReference type="SAM" id="Phobius"/>
    </source>
</evidence>
<dbReference type="OrthoDB" id="9782229at2"/>
<evidence type="ECO:0000256" key="1">
    <source>
        <dbReference type="ARBA" id="ARBA00004442"/>
    </source>
</evidence>
<protein>
    <submittedName>
        <fullName evidence="8">OmpA/MotB protein</fullName>
    </submittedName>
</protein>
<dbReference type="SUPFAM" id="SSF103088">
    <property type="entry name" value="OmpA-like"/>
    <property type="match status" value="1"/>
</dbReference>
<dbReference type="Proteomes" id="UP000236220">
    <property type="component" value="Unassembled WGS sequence"/>
</dbReference>
<comment type="caution">
    <text evidence="8">The sequence shown here is derived from an EMBL/GenBank/DDBJ whole genome shotgun (WGS) entry which is preliminary data.</text>
</comment>
<dbReference type="GO" id="GO:0009279">
    <property type="term" value="C:cell outer membrane"/>
    <property type="evidence" value="ECO:0007669"/>
    <property type="project" value="UniProtKB-SubCell"/>
</dbReference>
<keyword evidence="2 4" id="KW-0472">Membrane</keyword>
<comment type="subcellular location">
    <subcellularLocation>
        <location evidence="1">Cell outer membrane</location>
    </subcellularLocation>
</comment>
<evidence type="ECO:0000256" key="6">
    <source>
        <dbReference type="SAM" id="SignalP"/>
    </source>
</evidence>
<feature type="transmembrane region" description="Helical" evidence="5">
    <location>
        <begin position="76"/>
        <end position="93"/>
    </location>
</feature>